<evidence type="ECO:0000313" key="2">
    <source>
        <dbReference type="EMBL" id="KAK7001379.1"/>
    </source>
</evidence>
<keyword evidence="3" id="KW-1185">Reference proteome</keyword>
<evidence type="ECO:0000313" key="3">
    <source>
        <dbReference type="Proteomes" id="UP001362999"/>
    </source>
</evidence>
<sequence>MFVLRCAAPTVSAHSGKKPNIPRSVTYGYMAPFGRWEHGTGKYDTSAHFKNRTHRRGSSWGDWSTDEGDTNFGRYDSANPPNLESSLPPTSAIPGSSPRPIDPLRQVLMHQLCMKPLIHPTVDPDGFAEDLVRRIALQARWTGIKALSSALVLPFLFKSTAALNFLYTTSPYSINFVSICSVLYKLQVVTASTPNLPSNHIPTTLYHSLYSFYSCMRCTF</sequence>
<gene>
    <name evidence="2" type="ORF">R3P38DRAFT_3368289</name>
</gene>
<accession>A0AAW0A554</accession>
<dbReference type="EMBL" id="JAWWNJ010000083">
    <property type="protein sequence ID" value="KAK7001379.1"/>
    <property type="molecule type" value="Genomic_DNA"/>
</dbReference>
<reference evidence="2 3" key="1">
    <citation type="journal article" date="2024" name="J Genomics">
        <title>Draft genome sequencing and assembly of Favolaschia claudopus CIRM-BRFM 2984 isolated from oak limbs.</title>
        <authorList>
            <person name="Navarro D."/>
            <person name="Drula E."/>
            <person name="Chaduli D."/>
            <person name="Cazenave R."/>
            <person name="Ahrendt S."/>
            <person name="Wang J."/>
            <person name="Lipzen A."/>
            <person name="Daum C."/>
            <person name="Barry K."/>
            <person name="Grigoriev I.V."/>
            <person name="Favel A."/>
            <person name="Rosso M.N."/>
            <person name="Martin F."/>
        </authorList>
    </citation>
    <scope>NUCLEOTIDE SEQUENCE [LARGE SCALE GENOMIC DNA]</scope>
    <source>
        <strain evidence="2 3">CIRM-BRFM 2984</strain>
    </source>
</reference>
<comment type="caution">
    <text evidence="2">The sequence shown here is derived from an EMBL/GenBank/DDBJ whole genome shotgun (WGS) entry which is preliminary data.</text>
</comment>
<organism evidence="2 3">
    <name type="scientific">Favolaschia claudopus</name>
    <dbReference type="NCBI Taxonomy" id="2862362"/>
    <lineage>
        <taxon>Eukaryota</taxon>
        <taxon>Fungi</taxon>
        <taxon>Dikarya</taxon>
        <taxon>Basidiomycota</taxon>
        <taxon>Agaricomycotina</taxon>
        <taxon>Agaricomycetes</taxon>
        <taxon>Agaricomycetidae</taxon>
        <taxon>Agaricales</taxon>
        <taxon>Marasmiineae</taxon>
        <taxon>Mycenaceae</taxon>
        <taxon>Favolaschia</taxon>
    </lineage>
</organism>
<protein>
    <submittedName>
        <fullName evidence="2">Uncharacterized protein</fullName>
    </submittedName>
</protein>
<feature type="compositionally biased region" description="Polar residues" evidence="1">
    <location>
        <begin position="79"/>
        <end position="89"/>
    </location>
</feature>
<name>A0AAW0A554_9AGAR</name>
<feature type="region of interest" description="Disordered" evidence="1">
    <location>
        <begin position="71"/>
        <end position="95"/>
    </location>
</feature>
<proteinExistence type="predicted"/>
<evidence type="ECO:0000256" key="1">
    <source>
        <dbReference type="SAM" id="MobiDB-lite"/>
    </source>
</evidence>
<dbReference type="AlphaFoldDB" id="A0AAW0A554"/>
<dbReference type="Proteomes" id="UP001362999">
    <property type="component" value="Unassembled WGS sequence"/>
</dbReference>